<feature type="domain" description="Putative metallopeptidase" evidence="2">
    <location>
        <begin position="166"/>
        <end position="241"/>
    </location>
</feature>
<dbReference type="RefSeq" id="WP_379483356.1">
    <property type="nucleotide sequence ID" value="NZ_JBHMCF010000011.1"/>
</dbReference>
<proteinExistence type="predicted"/>
<dbReference type="Pfam" id="PF09967">
    <property type="entry name" value="DUF2201"/>
    <property type="match status" value="1"/>
</dbReference>
<feature type="domain" description="Putative metallopeptidase" evidence="2">
    <location>
        <begin position="11"/>
        <end position="138"/>
    </location>
</feature>
<reference evidence="3 4" key="1">
    <citation type="submission" date="2024-09" db="EMBL/GenBank/DDBJ databases">
        <authorList>
            <person name="Sun Q."/>
            <person name="Mori K."/>
        </authorList>
    </citation>
    <scope>NUCLEOTIDE SEQUENCE [LARGE SCALE GENOMIC DNA]</scope>
    <source>
        <strain evidence="3 4">JCM 3324</strain>
    </source>
</reference>
<dbReference type="PANTHER" id="PTHR38730">
    <property type="entry name" value="SLL7028 PROTEIN"/>
    <property type="match status" value="1"/>
</dbReference>
<evidence type="ECO:0000259" key="2">
    <source>
        <dbReference type="Pfam" id="PF13203"/>
    </source>
</evidence>
<dbReference type="InterPro" id="IPR018698">
    <property type="entry name" value="VWA-like_dom"/>
</dbReference>
<dbReference type="EMBL" id="JBHMCF010000011">
    <property type="protein sequence ID" value="MFB9471067.1"/>
    <property type="molecule type" value="Genomic_DNA"/>
</dbReference>
<dbReference type="InterPro" id="IPR025154">
    <property type="entry name" value="Put_metallopeptidase_dom"/>
</dbReference>
<feature type="domain" description="VWA-like" evidence="1">
    <location>
        <begin position="249"/>
        <end position="367"/>
    </location>
</feature>
<dbReference type="PANTHER" id="PTHR38730:SF1">
    <property type="entry name" value="SLL7028 PROTEIN"/>
    <property type="match status" value="1"/>
</dbReference>
<evidence type="ECO:0000259" key="1">
    <source>
        <dbReference type="Pfam" id="PF09967"/>
    </source>
</evidence>
<protein>
    <submittedName>
        <fullName evidence="3">VWA-like domain-containing protein</fullName>
    </submittedName>
</protein>
<comment type="caution">
    <text evidence="3">The sequence shown here is derived from an EMBL/GenBank/DDBJ whole genome shotgun (WGS) entry which is preliminary data.</text>
</comment>
<dbReference type="InterPro" id="IPR036465">
    <property type="entry name" value="vWFA_dom_sf"/>
</dbReference>
<keyword evidence="4" id="KW-1185">Reference proteome</keyword>
<dbReference type="SUPFAM" id="SSF53300">
    <property type="entry name" value="vWA-like"/>
    <property type="match status" value="1"/>
</dbReference>
<dbReference type="Pfam" id="PF13203">
    <property type="entry name" value="DUF2201_N"/>
    <property type="match status" value="2"/>
</dbReference>
<sequence>MTGREREIGERFAAARLWAAARAPYLTSALFALQPLVHDTAPPRPSADEHGNVHLDPAATLPVPELGWWLLHHVGHVLRDHHTRARPYEETALRWAQAADAEINDDLARLDAVPADAITPDTLGLPDGLLAERYAELLDLIDVPPGLAPCAPPPFTGPESMTSLERELLARAVAAEIDARGTAPGGWRRWAEAVLRPEVDWRARLARLVRRGLAQASGRVDYSHRRPSRRASAAPSIVLPALVRPLPRVAVLVDTSGSVARTALERALTELDGILRATGHQWVDVTCCDTQAYPAQRVRSAAQVKLAGGGGTDLRPGFEAAAPGADLLVVLTDGNTPWPDRRPRPQVVVCLFGTGPEPPPWAHTVRVTEGSAA</sequence>
<dbReference type="Proteomes" id="UP001589568">
    <property type="component" value="Unassembled WGS sequence"/>
</dbReference>
<gene>
    <name evidence="3" type="ORF">ACFFR3_16205</name>
</gene>
<name>A0ABV5NLA4_9ACTN</name>
<evidence type="ECO:0000313" key="3">
    <source>
        <dbReference type="EMBL" id="MFB9471067.1"/>
    </source>
</evidence>
<accession>A0ABV5NLA4</accession>
<evidence type="ECO:0000313" key="4">
    <source>
        <dbReference type="Proteomes" id="UP001589568"/>
    </source>
</evidence>
<organism evidence="3 4">
    <name type="scientific">Nonomuraea salmonea</name>
    <dbReference type="NCBI Taxonomy" id="46181"/>
    <lineage>
        <taxon>Bacteria</taxon>
        <taxon>Bacillati</taxon>
        <taxon>Actinomycetota</taxon>
        <taxon>Actinomycetes</taxon>
        <taxon>Streptosporangiales</taxon>
        <taxon>Streptosporangiaceae</taxon>
        <taxon>Nonomuraea</taxon>
    </lineage>
</organism>